<accession>A0ABW0PJ83</accession>
<sequence length="343" mass="35421">MSDLLRAKMILAGCVTALAVAGCGGGGGGSASVVDPAPVGTPPPAMPGPMSPAIPDPLTPPAPDNPTGPAAPGAPLATGNIATDGREWLNFRRGQVGMTTLARSTVIDIAAQGHSDYQRINNVITHDQVVGKEGFTGTDVNARLAAAGYRFNTAASRAYGEVISAAGNGSGQYMAEELITAVYHRFVIFEPVFKEIGTGAATTASGYNYFTTNFTANNGYGAGLPAGQVAVWPFDGMTTVPRNFFSNTESPDPVPDRDEVGYPISVHANIDRTIAVTSFTVRPRGGADLPVRLLAYPSDVHTGRSSAAIVPLAPLAANTVHEVSFNGTAGGTAVTRTWSFTTR</sequence>
<dbReference type="InterPro" id="IPR014044">
    <property type="entry name" value="CAP_dom"/>
</dbReference>
<dbReference type="EMBL" id="JBHSMS010000045">
    <property type="protein sequence ID" value="MFC5512475.1"/>
    <property type="molecule type" value="Genomic_DNA"/>
</dbReference>
<dbReference type="Proteomes" id="UP001596031">
    <property type="component" value="Unassembled WGS sequence"/>
</dbReference>
<evidence type="ECO:0000259" key="3">
    <source>
        <dbReference type="Pfam" id="PF00188"/>
    </source>
</evidence>
<dbReference type="Pfam" id="PF00188">
    <property type="entry name" value="CAP"/>
    <property type="match status" value="1"/>
</dbReference>
<proteinExistence type="predicted"/>
<reference evidence="5" key="1">
    <citation type="journal article" date="2019" name="Int. J. Syst. Evol. Microbiol.">
        <title>The Global Catalogue of Microorganisms (GCM) 10K type strain sequencing project: providing services to taxonomists for standard genome sequencing and annotation.</title>
        <authorList>
            <consortium name="The Broad Institute Genomics Platform"/>
            <consortium name="The Broad Institute Genome Sequencing Center for Infectious Disease"/>
            <person name="Wu L."/>
            <person name="Ma J."/>
        </authorList>
    </citation>
    <scope>NUCLEOTIDE SEQUENCE [LARGE SCALE GENOMIC DNA]</scope>
    <source>
        <strain evidence="5">CCUG 38813</strain>
    </source>
</reference>
<dbReference type="PROSITE" id="PS51257">
    <property type="entry name" value="PROKAR_LIPOPROTEIN"/>
    <property type="match status" value="1"/>
</dbReference>
<gene>
    <name evidence="4" type="ORF">ACFPOU_15225</name>
</gene>
<dbReference type="PANTHER" id="PTHR31157">
    <property type="entry name" value="SCP DOMAIN-CONTAINING PROTEIN"/>
    <property type="match status" value="1"/>
</dbReference>
<dbReference type="PANTHER" id="PTHR31157:SF1">
    <property type="entry name" value="SCP DOMAIN-CONTAINING PROTEIN"/>
    <property type="match status" value="1"/>
</dbReference>
<dbReference type="SUPFAM" id="SSF55797">
    <property type="entry name" value="PR-1-like"/>
    <property type="match status" value="1"/>
</dbReference>
<feature type="compositionally biased region" description="Pro residues" evidence="1">
    <location>
        <begin position="39"/>
        <end position="66"/>
    </location>
</feature>
<protein>
    <submittedName>
        <fullName evidence="4">CAP domain-containing protein</fullName>
    </submittedName>
</protein>
<feature type="region of interest" description="Disordered" evidence="1">
    <location>
        <begin position="34"/>
        <end position="79"/>
    </location>
</feature>
<dbReference type="Gene3D" id="3.40.33.10">
    <property type="entry name" value="CAP"/>
    <property type="match status" value="1"/>
</dbReference>
<name>A0ABW0PJ83_9BURK</name>
<feature type="compositionally biased region" description="Low complexity" evidence="1">
    <location>
        <begin position="67"/>
        <end position="79"/>
    </location>
</feature>
<dbReference type="InterPro" id="IPR035940">
    <property type="entry name" value="CAP_sf"/>
</dbReference>
<evidence type="ECO:0000313" key="5">
    <source>
        <dbReference type="Proteomes" id="UP001596031"/>
    </source>
</evidence>
<feature type="signal peptide" evidence="2">
    <location>
        <begin position="1"/>
        <end position="19"/>
    </location>
</feature>
<keyword evidence="5" id="KW-1185">Reference proteome</keyword>
<organism evidence="4 5">
    <name type="scientific">Massilia jejuensis</name>
    <dbReference type="NCBI Taxonomy" id="648894"/>
    <lineage>
        <taxon>Bacteria</taxon>
        <taxon>Pseudomonadati</taxon>
        <taxon>Pseudomonadota</taxon>
        <taxon>Betaproteobacteria</taxon>
        <taxon>Burkholderiales</taxon>
        <taxon>Oxalobacteraceae</taxon>
        <taxon>Telluria group</taxon>
        <taxon>Massilia</taxon>
    </lineage>
</organism>
<dbReference type="RefSeq" id="WP_379722849.1">
    <property type="nucleotide sequence ID" value="NZ_JBHSMS010000045.1"/>
</dbReference>
<evidence type="ECO:0000256" key="2">
    <source>
        <dbReference type="SAM" id="SignalP"/>
    </source>
</evidence>
<evidence type="ECO:0000313" key="4">
    <source>
        <dbReference type="EMBL" id="MFC5512475.1"/>
    </source>
</evidence>
<keyword evidence="2" id="KW-0732">Signal</keyword>
<comment type="caution">
    <text evidence="4">The sequence shown here is derived from an EMBL/GenBank/DDBJ whole genome shotgun (WGS) entry which is preliminary data.</text>
</comment>
<dbReference type="CDD" id="cd05379">
    <property type="entry name" value="CAP_bacterial"/>
    <property type="match status" value="1"/>
</dbReference>
<evidence type="ECO:0000256" key="1">
    <source>
        <dbReference type="SAM" id="MobiDB-lite"/>
    </source>
</evidence>
<feature type="domain" description="SCP" evidence="3">
    <location>
        <begin position="90"/>
        <end position="214"/>
    </location>
</feature>
<feature type="chain" id="PRO_5046950317" evidence="2">
    <location>
        <begin position="20"/>
        <end position="343"/>
    </location>
</feature>